<evidence type="ECO:0000313" key="1">
    <source>
        <dbReference type="EMBL" id="HAF7222129.1"/>
    </source>
</evidence>
<protein>
    <submittedName>
        <fullName evidence="1">SPI-2 type III secretion system protein SpiC</fullName>
    </submittedName>
</protein>
<organism evidence="1">
    <name type="scientific">Salmonella enterica subsp. enterica serovar Heidelberg</name>
    <dbReference type="NCBI Taxonomy" id="611"/>
    <lineage>
        <taxon>Bacteria</taxon>
        <taxon>Pseudomonadati</taxon>
        <taxon>Pseudomonadota</taxon>
        <taxon>Gammaproteobacteria</taxon>
        <taxon>Enterobacterales</taxon>
        <taxon>Enterobacteriaceae</taxon>
        <taxon>Salmonella</taxon>
    </lineage>
</organism>
<gene>
    <name evidence="1" type="primary">spiC</name>
    <name evidence="1" type="ORF">G9X02_003218</name>
</gene>
<dbReference type="EMBL" id="DAAWBS010000084">
    <property type="protein sequence ID" value="HAF7222129.1"/>
    <property type="molecule type" value="Genomic_DNA"/>
</dbReference>
<reference evidence="1" key="1">
    <citation type="journal article" date="2018" name="Genome Biol.">
        <title>SKESA: strategic k-mer extension for scrupulous assemblies.</title>
        <authorList>
            <person name="Souvorov A."/>
            <person name="Agarwala R."/>
            <person name="Lipman D.J."/>
        </authorList>
    </citation>
    <scope>NUCLEOTIDE SEQUENCE</scope>
    <source>
        <strain evidence="1">ID119888</strain>
    </source>
</reference>
<comment type="caution">
    <text evidence="1">The sequence shown here is derived from an EMBL/GenBank/DDBJ whole genome shotgun (WGS) entry which is preliminary data.</text>
</comment>
<reference evidence="1" key="2">
    <citation type="submission" date="2018-07" db="EMBL/GenBank/DDBJ databases">
        <authorList>
            <consortium name="NCBI Pathogen Detection Project"/>
        </authorList>
    </citation>
    <scope>NUCLEOTIDE SEQUENCE</scope>
    <source>
        <strain evidence="1">ID119888</strain>
    </source>
</reference>
<accession>A0A752D630</accession>
<feature type="non-terminal residue" evidence="1">
    <location>
        <position position="1"/>
    </location>
</feature>
<name>A0A752D630_SALET</name>
<sequence length="35" mass="3858">SSSELIAIEIEKHLALACILKNVIRNHHKLYSGGV</sequence>
<dbReference type="AlphaFoldDB" id="A0A752D630"/>
<proteinExistence type="predicted"/>